<comment type="similarity">
    <text evidence="2">Belongs to the FAD-binding oxidoreductase/transferase type 4 family.</text>
</comment>
<reference evidence="9" key="1">
    <citation type="journal article" date="2022" name="Nat. Microbiol.">
        <title>Unique mobile elements and scalable gene flow at the prokaryote-eukaryote boundary revealed by circularized Asgard archaea genomes.</title>
        <authorList>
            <person name="Wu F."/>
            <person name="Speth D.R."/>
            <person name="Philosof A."/>
            <person name="Cremiere A."/>
            <person name="Narayanan A."/>
            <person name="Barco R.A."/>
            <person name="Connon S.A."/>
            <person name="Amend J.P."/>
            <person name="Antoshechkin I.A."/>
            <person name="Orphan V.J."/>
        </authorList>
    </citation>
    <scope>NUCLEOTIDE SEQUENCE</scope>
    <source>
        <strain evidence="9">PR6</strain>
    </source>
</reference>
<evidence type="ECO:0000256" key="2">
    <source>
        <dbReference type="ARBA" id="ARBA00008000"/>
    </source>
</evidence>
<proteinExistence type="inferred from homology"/>
<evidence type="ECO:0000256" key="4">
    <source>
        <dbReference type="ARBA" id="ARBA00022827"/>
    </source>
</evidence>
<dbReference type="PANTHER" id="PTHR11748:SF111">
    <property type="entry name" value="D-LACTATE DEHYDROGENASE, MITOCHONDRIAL-RELATED"/>
    <property type="match status" value="1"/>
</dbReference>
<evidence type="ECO:0000256" key="7">
    <source>
        <dbReference type="ARBA" id="ARBA00038897"/>
    </source>
</evidence>
<keyword evidence="6" id="KW-0560">Oxidoreductase</keyword>
<dbReference type="Proteomes" id="UP001200513">
    <property type="component" value="Chromosome"/>
</dbReference>
<keyword evidence="5" id="KW-0809">Transit peptide</keyword>
<dbReference type="SUPFAM" id="SSF56176">
    <property type="entry name" value="FAD-binding/transporter-associated domain-like"/>
    <property type="match status" value="1"/>
</dbReference>
<evidence type="ECO:0000256" key="1">
    <source>
        <dbReference type="ARBA" id="ARBA00001974"/>
    </source>
</evidence>
<dbReference type="Pfam" id="PF02913">
    <property type="entry name" value="FAD-oxidase_C"/>
    <property type="match status" value="1"/>
</dbReference>
<sequence>MSMNRITAKKVFSVSLSDIECISDQEKILSSYSLYLIDESKMEGGKSDLLFFPKSEDEVISIISNLYEKRIPFTIQGGRTGIVGGAIPLTGALIIFDLMNNILDLGFDEQRKKWFVKLQPGVTLDELNSFLKYKDVKKLMNYDENSDILKSLLNLQNRIYYPVDPTESSAMIGGTVAANASGARSFKYGATRNWVKRLHVVLPNGYLLDIPRGKYFEENNEFIIICDEEEIHIPLPTYEMPKCKNAAGYYYKKGMDLIDLFIGSEGTLGVITEIELWLEDMPSILENILFFDTEESAIDFVVKLREDKRIHPEYIEFMDKNCINLLRLNEKKYPELNIKSIRDSAQAAISFGIQFQEDTLEQLFDVLDELTLSCNSSLDDGWCAETESEQIMFHKLRHAVPEIVNSIIAKRKNDYPMLHKLGTDMAVNNQHFKELMNYYHSLLNNNKLEYAIWGHIGDNHVHVNILPRNMDELKIGKELYLQFAMKVVSLRGTVSAEHGIGKIKKAYLKLMFGDKGIKEMIRVKKSIDKYWLLNKGNMFDN</sequence>
<evidence type="ECO:0000256" key="6">
    <source>
        <dbReference type="ARBA" id="ARBA00023002"/>
    </source>
</evidence>
<dbReference type="EC" id="1.1.2.4" evidence="7"/>
<name>A0A9Y1BQ50_9ARCH</name>
<dbReference type="InterPro" id="IPR016164">
    <property type="entry name" value="FAD-linked_Oxase-like_C"/>
</dbReference>
<dbReference type="GO" id="GO:0008720">
    <property type="term" value="F:D-lactate dehydrogenase (NAD+) activity"/>
    <property type="evidence" value="ECO:0007669"/>
    <property type="project" value="TreeGrafter"/>
</dbReference>
<dbReference type="Gene3D" id="3.30.70.2740">
    <property type="match status" value="1"/>
</dbReference>
<evidence type="ECO:0000256" key="5">
    <source>
        <dbReference type="ARBA" id="ARBA00022946"/>
    </source>
</evidence>
<dbReference type="GO" id="GO:1903457">
    <property type="term" value="P:lactate catabolic process"/>
    <property type="evidence" value="ECO:0007669"/>
    <property type="project" value="TreeGrafter"/>
</dbReference>
<dbReference type="SUPFAM" id="SSF55103">
    <property type="entry name" value="FAD-linked oxidases, C-terminal domain"/>
    <property type="match status" value="1"/>
</dbReference>
<accession>A0A9Y1BQ50</accession>
<dbReference type="InterPro" id="IPR006094">
    <property type="entry name" value="Oxid_FAD_bind_N"/>
</dbReference>
<protein>
    <recommendedName>
        <fullName evidence="7">D-lactate dehydrogenase (cytochrome)</fullName>
        <ecNumber evidence="7">1.1.2.4</ecNumber>
    </recommendedName>
</protein>
<dbReference type="Gene3D" id="3.30.43.10">
    <property type="entry name" value="Uridine Diphospho-n-acetylenolpyruvylglucosamine Reductase, domain 2"/>
    <property type="match status" value="1"/>
</dbReference>
<keyword evidence="3" id="KW-0285">Flavoprotein</keyword>
<evidence type="ECO:0000313" key="9">
    <source>
        <dbReference type="EMBL" id="UJG43149.1"/>
    </source>
</evidence>
<dbReference type="Pfam" id="PF01565">
    <property type="entry name" value="FAD_binding_4"/>
    <property type="match status" value="2"/>
</dbReference>
<keyword evidence="4" id="KW-0274">FAD</keyword>
<dbReference type="PROSITE" id="PS51387">
    <property type="entry name" value="FAD_PCMH"/>
    <property type="match status" value="1"/>
</dbReference>
<dbReference type="InterPro" id="IPR036318">
    <property type="entry name" value="FAD-bd_PCMH-like_sf"/>
</dbReference>
<dbReference type="InterPro" id="IPR016167">
    <property type="entry name" value="FAD-bd_PCMH_sub1"/>
</dbReference>
<gene>
    <name evidence="9" type="ORF">K9W46_12340</name>
</gene>
<dbReference type="Gene3D" id="3.30.465.10">
    <property type="match status" value="1"/>
</dbReference>
<comment type="cofactor">
    <cofactor evidence="1">
        <name>FAD</name>
        <dbReference type="ChEBI" id="CHEBI:57692"/>
    </cofactor>
</comment>
<dbReference type="AlphaFoldDB" id="A0A9Y1BQ50"/>
<organism evidence="9">
    <name type="scientific">Candidatus Heimdallarchaeum endolithica</name>
    <dbReference type="NCBI Taxonomy" id="2876572"/>
    <lineage>
        <taxon>Archaea</taxon>
        <taxon>Promethearchaeati</taxon>
        <taxon>Candidatus Heimdallarchaeota</taxon>
        <taxon>Candidatus Heimdallarchaeia (ex Rinke et al. 2021) (nom. nud.)</taxon>
        <taxon>Candidatus Heimdallarchaeales</taxon>
        <taxon>Candidatus Heimdallarchaeaceae</taxon>
        <taxon>Candidatus Heimdallarchaeum</taxon>
    </lineage>
</organism>
<evidence type="ECO:0000259" key="8">
    <source>
        <dbReference type="PROSITE" id="PS51387"/>
    </source>
</evidence>
<feature type="domain" description="FAD-binding PCMH-type" evidence="8">
    <location>
        <begin position="42"/>
        <end position="281"/>
    </location>
</feature>
<evidence type="ECO:0000256" key="3">
    <source>
        <dbReference type="ARBA" id="ARBA00022630"/>
    </source>
</evidence>
<dbReference type="GO" id="GO:0004458">
    <property type="term" value="F:D-lactate dehydrogenase (cytochrome) activity"/>
    <property type="evidence" value="ECO:0007669"/>
    <property type="project" value="UniProtKB-EC"/>
</dbReference>
<dbReference type="InterPro" id="IPR004113">
    <property type="entry name" value="FAD-bd_oxidored_4_C"/>
</dbReference>
<dbReference type="EMBL" id="CP084167">
    <property type="protein sequence ID" value="UJG43149.1"/>
    <property type="molecule type" value="Genomic_DNA"/>
</dbReference>
<dbReference type="GO" id="GO:0071949">
    <property type="term" value="F:FAD binding"/>
    <property type="evidence" value="ECO:0007669"/>
    <property type="project" value="InterPro"/>
</dbReference>
<dbReference type="InterPro" id="IPR016166">
    <property type="entry name" value="FAD-bd_PCMH"/>
</dbReference>
<dbReference type="PANTHER" id="PTHR11748">
    <property type="entry name" value="D-LACTATE DEHYDROGENASE"/>
    <property type="match status" value="1"/>
</dbReference>
<dbReference type="InterPro" id="IPR016169">
    <property type="entry name" value="FAD-bd_PCMH_sub2"/>
</dbReference>